<evidence type="ECO:0000313" key="2">
    <source>
        <dbReference type="EMBL" id="PAU45951.1"/>
    </source>
</evidence>
<evidence type="ECO:0000256" key="1">
    <source>
        <dbReference type="SAM" id="MobiDB-lite"/>
    </source>
</evidence>
<reference evidence="2 3" key="1">
    <citation type="submission" date="2017-08" db="EMBL/GenBank/DDBJ databases">
        <title>Genome sequence of Streptomyces albireticuli NRRL B-1670.</title>
        <authorList>
            <person name="Graham D.E."/>
            <person name="Mahan K.M."/>
            <person name="Klingeman D.M."/>
            <person name="Hettich R.L."/>
            <person name="Parry R.J."/>
            <person name="Spain J.C."/>
        </authorList>
    </citation>
    <scope>NUCLEOTIDE SEQUENCE [LARGE SCALE GENOMIC DNA]</scope>
    <source>
        <strain evidence="2 3">NRRL B-1670</strain>
    </source>
</reference>
<organism evidence="2 3">
    <name type="scientific">Streptomyces albireticuli</name>
    <dbReference type="NCBI Taxonomy" id="1940"/>
    <lineage>
        <taxon>Bacteria</taxon>
        <taxon>Bacillati</taxon>
        <taxon>Actinomycetota</taxon>
        <taxon>Actinomycetes</taxon>
        <taxon>Kitasatosporales</taxon>
        <taxon>Streptomycetaceae</taxon>
        <taxon>Streptomyces</taxon>
    </lineage>
</organism>
<feature type="compositionally biased region" description="Gly residues" evidence="1">
    <location>
        <begin position="31"/>
        <end position="42"/>
    </location>
</feature>
<comment type="caution">
    <text evidence="2">The sequence shown here is derived from an EMBL/GenBank/DDBJ whole genome shotgun (WGS) entry which is preliminary data.</text>
</comment>
<sequence length="66" mass="6168">MVAWCGRLLLFAALLMGIVTMHTLGHPTSGHGAGSGAGGGTHGVAAAEPGHAGAGGAHGAAGARVE</sequence>
<keyword evidence="3" id="KW-1185">Reference proteome</keyword>
<dbReference type="EMBL" id="NSJV01000514">
    <property type="protein sequence ID" value="PAU45951.1"/>
    <property type="molecule type" value="Genomic_DNA"/>
</dbReference>
<protein>
    <submittedName>
        <fullName evidence="2">Uncharacterized protein</fullName>
    </submittedName>
</protein>
<feature type="non-terminal residue" evidence="2">
    <location>
        <position position="66"/>
    </location>
</feature>
<dbReference type="AlphaFoldDB" id="A0A2A2D367"/>
<feature type="region of interest" description="Disordered" evidence="1">
    <location>
        <begin position="27"/>
        <end position="66"/>
    </location>
</feature>
<name>A0A2A2D367_9ACTN</name>
<dbReference type="Proteomes" id="UP000218944">
    <property type="component" value="Unassembled WGS sequence"/>
</dbReference>
<proteinExistence type="predicted"/>
<evidence type="ECO:0000313" key="3">
    <source>
        <dbReference type="Proteomes" id="UP000218944"/>
    </source>
</evidence>
<gene>
    <name evidence="2" type="ORF">CK936_26680</name>
</gene>
<accession>A0A2A2D367</accession>